<accession>A0AAX6TM53</accession>
<feature type="region of interest" description="Disordered" evidence="1">
    <location>
        <begin position="17"/>
        <end position="66"/>
    </location>
</feature>
<proteinExistence type="predicted"/>
<keyword evidence="2" id="KW-1185">Reference proteome</keyword>
<dbReference type="RefSeq" id="XP_021121813.1">
    <property type="nucleotide sequence ID" value="XM_021266154.1"/>
</dbReference>
<name>A0AAX6TM53_HETGA</name>
<sequence>MAKSPCFRPLTRSCLAIRGSTGRVSPDPETWGPEMSGSPGQISRDLDARHSGPPSPGQVQSGPATAVSPRCPFVPLLIGAQWEESRAEDCMVRMALAGMQHPPQGSPQNGTSWTATPSTWTPSWTPLGPAFPPCRRGWWEGPAPAPAEVPHVEPEPAPPAASCPALGPQPESVAAPSPAAVLGHPVVAQRSVSPPELRLGPAPGPSHCFLHLCCLLFWYLQLPLFLGFI</sequence>
<dbReference type="AlphaFoldDB" id="A0AAX6TM53"/>
<evidence type="ECO:0000256" key="1">
    <source>
        <dbReference type="SAM" id="MobiDB-lite"/>
    </source>
</evidence>
<dbReference type="Proteomes" id="UP000694906">
    <property type="component" value="Unplaced"/>
</dbReference>
<evidence type="ECO:0000313" key="2">
    <source>
        <dbReference type="Proteomes" id="UP000694906"/>
    </source>
</evidence>
<evidence type="ECO:0000313" key="3">
    <source>
        <dbReference type="RefSeq" id="XP_021121813.1"/>
    </source>
</evidence>
<dbReference type="GeneID" id="110351099"/>
<reference evidence="3" key="1">
    <citation type="submission" date="2025-08" db="UniProtKB">
        <authorList>
            <consortium name="RefSeq"/>
        </authorList>
    </citation>
    <scope>IDENTIFICATION</scope>
</reference>
<organism evidence="2 3">
    <name type="scientific">Heterocephalus glaber</name>
    <name type="common">Naked mole rat</name>
    <dbReference type="NCBI Taxonomy" id="10181"/>
    <lineage>
        <taxon>Eukaryota</taxon>
        <taxon>Metazoa</taxon>
        <taxon>Chordata</taxon>
        <taxon>Craniata</taxon>
        <taxon>Vertebrata</taxon>
        <taxon>Euteleostomi</taxon>
        <taxon>Mammalia</taxon>
        <taxon>Eutheria</taxon>
        <taxon>Euarchontoglires</taxon>
        <taxon>Glires</taxon>
        <taxon>Rodentia</taxon>
        <taxon>Hystricomorpha</taxon>
        <taxon>Bathyergidae</taxon>
        <taxon>Heterocephalus</taxon>
    </lineage>
</organism>
<protein>
    <submittedName>
        <fullName evidence="3">CASP-like protein 4A1 isoform X1</fullName>
    </submittedName>
</protein>
<gene>
    <name evidence="3" type="primary">LOC110351099</name>
</gene>
<feature type="region of interest" description="Disordered" evidence="1">
    <location>
        <begin position="145"/>
        <end position="169"/>
    </location>
</feature>